<dbReference type="InterPro" id="IPR024020">
    <property type="entry name" value="Anit_sigma_mycothiol_RsrA"/>
</dbReference>
<organism evidence="2">
    <name type="scientific">Nakamurella sp. A5-74</name>
    <dbReference type="NCBI Taxonomy" id="3158264"/>
    <lineage>
        <taxon>Bacteria</taxon>
        <taxon>Bacillati</taxon>
        <taxon>Actinomycetota</taxon>
        <taxon>Actinomycetes</taxon>
        <taxon>Nakamurellales</taxon>
        <taxon>Nakamurellaceae</taxon>
        <taxon>Nakamurella</taxon>
    </lineage>
</organism>
<dbReference type="EMBL" id="CP159218">
    <property type="protein sequence ID" value="XCG62757.1"/>
    <property type="molecule type" value="Genomic_DNA"/>
</dbReference>
<name>A0AAU8DNF8_9ACTN</name>
<feature type="domain" description="Putative zinc-finger" evidence="1">
    <location>
        <begin position="25"/>
        <end position="58"/>
    </location>
</feature>
<protein>
    <submittedName>
        <fullName evidence="2">Mycothiol system anti-sigma-R factor</fullName>
    </submittedName>
</protein>
<evidence type="ECO:0000313" key="2">
    <source>
        <dbReference type="EMBL" id="XCG62757.1"/>
    </source>
</evidence>
<proteinExistence type="predicted"/>
<sequence>MSEQPGGLTPIGVDGAGVCGGDDECFEVLRDVWLFLDNEMDTDARAAVQRHLDDCSPCLEEAGVEEKLKKLVQRTCSGERAPDELRLRVVTAITRTSGADGVERFRDSVEIEIQTRSEQ</sequence>
<dbReference type="AlphaFoldDB" id="A0AAU8DNF8"/>
<evidence type="ECO:0000259" key="1">
    <source>
        <dbReference type="Pfam" id="PF13490"/>
    </source>
</evidence>
<dbReference type="Pfam" id="PF13490">
    <property type="entry name" value="zf-HC2"/>
    <property type="match status" value="1"/>
</dbReference>
<dbReference type="RefSeq" id="WP_353648372.1">
    <property type="nucleotide sequence ID" value="NZ_CP159218.1"/>
</dbReference>
<dbReference type="InterPro" id="IPR027383">
    <property type="entry name" value="Znf_put"/>
</dbReference>
<gene>
    <name evidence="2" type="primary">rsrA</name>
    <name evidence="2" type="ORF">ABLG96_16245</name>
</gene>
<dbReference type="NCBIfam" id="TIGR03988">
    <property type="entry name" value="antisig_RsrA"/>
    <property type="match status" value="1"/>
</dbReference>
<reference evidence="2" key="1">
    <citation type="submission" date="2024-05" db="EMBL/GenBank/DDBJ databases">
        <authorList>
            <person name="Cai S.Y."/>
            <person name="Jin L.M."/>
            <person name="Li H.R."/>
        </authorList>
    </citation>
    <scope>NUCLEOTIDE SEQUENCE</scope>
    <source>
        <strain evidence="2">A5-74</strain>
    </source>
</reference>
<accession>A0AAU8DNF8</accession>